<sequence length="76" mass="8017">MTRRWTLRRPEQRSSTASADTEYAAGATGQSGAGGERQQCGDGGGQYDAAPRVRVARGGERGQAALAPRPLAVRCR</sequence>
<evidence type="ECO:0000313" key="2">
    <source>
        <dbReference type="EMBL" id="VVC90960.1"/>
    </source>
</evidence>
<evidence type="ECO:0000256" key="1">
    <source>
        <dbReference type="SAM" id="MobiDB-lite"/>
    </source>
</evidence>
<dbReference type="Proteomes" id="UP000324832">
    <property type="component" value="Unassembled WGS sequence"/>
</dbReference>
<keyword evidence="3" id="KW-1185">Reference proteome</keyword>
<evidence type="ECO:0000313" key="3">
    <source>
        <dbReference type="Proteomes" id="UP000324832"/>
    </source>
</evidence>
<organism evidence="2 3">
    <name type="scientific">Leptidea sinapis</name>
    <dbReference type="NCBI Taxonomy" id="189913"/>
    <lineage>
        <taxon>Eukaryota</taxon>
        <taxon>Metazoa</taxon>
        <taxon>Ecdysozoa</taxon>
        <taxon>Arthropoda</taxon>
        <taxon>Hexapoda</taxon>
        <taxon>Insecta</taxon>
        <taxon>Pterygota</taxon>
        <taxon>Neoptera</taxon>
        <taxon>Endopterygota</taxon>
        <taxon>Lepidoptera</taxon>
        <taxon>Glossata</taxon>
        <taxon>Ditrysia</taxon>
        <taxon>Papilionoidea</taxon>
        <taxon>Pieridae</taxon>
        <taxon>Dismorphiinae</taxon>
        <taxon>Leptidea</taxon>
    </lineage>
</organism>
<dbReference type="EMBL" id="FZQP02000904">
    <property type="protein sequence ID" value="VVC90960.1"/>
    <property type="molecule type" value="Genomic_DNA"/>
</dbReference>
<gene>
    <name evidence="2" type="ORF">LSINAPIS_LOCUS3755</name>
</gene>
<feature type="compositionally biased region" description="Gly residues" evidence="1">
    <location>
        <begin position="29"/>
        <end position="46"/>
    </location>
</feature>
<reference evidence="2 3" key="1">
    <citation type="submission" date="2017-07" db="EMBL/GenBank/DDBJ databases">
        <authorList>
            <person name="Talla V."/>
            <person name="Backstrom N."/>
        </authorList>
    </citation>
    <scope>NUCLEOTIDE SEQUENCE [LARGE SCALE GENOMIC DNA]</scope>
</reference>
<feature type="region of interest" description="Disordered" evidence="1">
    <location>
        <begin position="1"/>
        <end position="49"/>
    </location>
</feature>
<proteinExistence type="predicted"/>
<name>A0A5E4PY66_9NEOP</name>
<dbReference type="AlphaFoldDB" id="A0A5E4PY66"/>
<protein>
    <submittedName>
        <fullName evidence="2">Uncharacterized protein</fullName>
    </submittedName>
</protein>
<accession>A0A5E4PY66</accession>